<dbReference type="InParanoid" id="A0LHH3"/>
<dbReference type="KEGG" id="sfu:Sfum_1182"/>
<gene>
    <name evidence="1" type="ordered locus">Sfum_1182</name>
</gene>
<dbReference type="STRING" id="335543.Sfum_1182"/>
<sequence length="294" mass="31980">MLYEKKGRYIVEFQDIPKARQHHIEIDVDERRMNNKEVELGFDEERAIKEAKRCLSCRRCLGCALCWAECKPEAIVFDMQDEVFDLEADSVIVSPGVERAVDRVDRKYGLGRELNVITDLQLERMLSDSGPSAGLIIRPLDGDIPSRIAFVQSYASSTAPRMHKAAVIFGVNEAILVKRKLPLAQVTFFAEGLDAVLKEAGATQQSLNGAKVVESPVKGVEGNADGSIQVAFGAGDETAAFDLVVLLTQPQVPRELKDLGKSLGLTLSYASFLVGDGAGVITTEKEAVALAGEV</sequence>
<evidence type="ECO:0000313" key="2">
    <source>
        <dbReference type="Proteomes" id="UP000001784"/>
    </source>
</evidence>
<accession>A0LHH3</accession>
<keyword evidence="2" id="KW-1185">Reference proteome</keyword>
<dbReference type="HOGENOM" id="CLU_946384_0_0_7"/>
<name>A0LHH3_SYNFM</name>
<dbReference type="SUPFAM" id="SSF46548">
    <property type="entry name" value="alpha-helical ferredoxin"/>
    <property type="match status" value="1"/>
</dbReference>
<proteinExistence type="predicted"/>
<dbReference type="eggNOG" id="COG1148">
    <property type="taxonomic scope" value="Bacteria"/>
</dbReference>
<dbReference type="RefSeq" id="WP_011698046.1">
    <property type="nucleotide sequence ID" value="NC_008554.1"/>
</dbReference>
<organism evidence="1 2">
    <name type="scientific">Syntrophobacter fumaroxidans (strain DSM 10017 / MPOB)</name>
    <dbReference type="NCBI Taxonomy" id="335543"/>
    <lineage>
        <taxon>Bacteria</taxon>
        <taxon>Pseudomonadati</taxon>
        <taxon>Thermodesulfobacteriota</taxon>
        <taxon>Syntrophobacteria</taxon>
        <taxon>Syntrophobacterales</taxon>
        <taxon>Syntrophobacteraceae</taxon>
        <taxon>Syntrophobacter</taxon>
    </lineage>
</organism>
<reference evidence="1 2" key="1">
    <citation type="submission" date="2006-10" db="EMBL/GenBank/DDBJ databases">
        <title>Complete sequence of Syntrophobacter fumaroxidans MPOB.</title>
        <authorList>
            <consortium name="US DOE Joint Genome Institute"/>
            <person name="Copeland A."/>
            <person name="Lucas S."/>
            <person name="Lapidus A."/>
            <person name="Barry K."/>
            <person name="Detter J.C."/>
            <person name="Glavina del Rio T."/>
            <person name="Hammon N."/>
            <person name="Israni S."/>
            <person name="Pitluck S."/>
            <person name="Goltsman E.G."/>
            <person name="Martinez M."/>
            <person name="Schmutz J."/>
            <person name="Larimer F."/>
            <person name="Land M."/>
            <person name="Hauser L."/>
            <person name="Kyrpides N."/>
            <person name="Kim E."/>
            <person name="Boone D.R."/>
            <person name="Brockman F."/>
            <person name="Culley D."/>
            <person name="Ferry J."/>
            <person name="Gunsalus R."/>
            <person name="McInerney M.J."/>
            <person name="Morrison M."/>
            <person name="Plugge C."/>
            <person name="Rohlin L."/>
            <person name="Scholten J."/>
            <person name="Sieber J."/>
            <person name="Stams A.J.M."/>
            <person name="Worm P."/>
            <person name="Henstra A.M."/>
            <person name="Richardson P."/>
        </authorList>
    </citation>
    <scope>NUCLEOTIDE SEQUENCE [LARGE SCALE GENOMIC DNA]</scope>
    <source>
        <strain evidence="2">DSM 10017 / MPOB</strain>
    </source>
</reference>
<evidence type="ECO:0000313" key="1">
    <source>
        <dbReference type="EMBL" id="ABK16875.1"/>
    </source>
</evidence>
<dbReference type="Proteomes" id="UP000001784">
    <property type="component" value="Chromosome"/>
</dbReference>
<dbReference type="EMBL" id="CP000478">
    <property type="protein sequence ID" value="ABK16875.1"/>
    <property type="molecule type" value="Genomic_DNA"/>
</dbReference>
<dbReference type="AlphaFoldDB" id="A0LHH3"/>
<protein>
    <submittedName>
        <fullName evidence="1">Heterodisulfide reductase subunit A and related polyferredoxins-like</fullName>
    </submittedName>
</protein>